<dbReference type="InterPro" id="IPR044288">
    <property type="entry name" value="ZNF598/HEL2"/>
</dbReference>
<keyword evidence="10" id="KW-0862">Zinc</keyword>
<dbReference type="CDD" id="cd16615">
    <property type="entry name" value="RING-HC_ZNF598"/>
    <property type="match status" value="1"/>
</dbReference>
<reference evidence="15" key="1">
    <citation type="journal article" date="2023" name="Nat. Commun.">
        <title>Diploid and tetraploid genomes of Acorus and the evolution of monocots.</title>
        <authorList>
            <person name="Ma L."/>
            <person name="Liu K.W."/>
            <person name="Li Z."/>
            <person name="Hsiao Y.Y."/>
            <person name="Qi Y."/>
            <person name="Fu T."/>
            <person name="Tang G.D."/>
            <person name="Zhang D."/>
            <person name="Sun W.H."/>
            <person name="Liu D.K."/>
            <person name="Li Y."/>
            <person name="Chen G.Z."/>
            <person name="Liu X.D."/>
            <person name="Liao X.Y."/>
            <person name="Jiang Y.T."/>
            <person name="Yu X."/>
            <person name="Hao Y."/>
            <person name="Huang J."/>
            <person name="Zhao X.W."/>
            <person name="Ke S."/>
            <person name="Chen Y.Y."/>
            <person name="Wu W.L."/>
            <person name="Hsu J.L."/>
            <person name="Lin Y.F."/>
            <person name="Huang M.D."/>
            <person name="Li C.Y."/>
            <person name="Huang L."/>
            <person name="Wang Z.W."/>
            <person name="Zhao X."/>
            <person name="Zhong W.Y."/>
            <person name="Peng D.H."/>
            <person name="Ahmad S."/>
            <person name="Lan S."/>
            <person name="Zhang J.S."/>
            <person name="Tsai W.C."/>
            <person name="Van de Peer Y."/>
            <person name="Liu Z.J."/>
        </authorList>
    </citation>
    <scope>NUCLEOTIDE SEQUENCE</scope>
    <source>
        <strain evidence="15">SCP</strain>
    </source>
</reference>
<accession>A0AAV9BQL3</accession>
<keyword evidence="7" id="KW-0808">Transferase</keyword>
<dbReference type="InterPro" id="IPR013087">
    <property type="entry name" value="Znf_C2H2_type"/>
</dbReference>
<feature type="region of interest" description="Disordered" evidence="13">
    <location>
        <begin position="576"/>
        <end position="596"/>
    </location>
</feature>
<dbReference type="Proteomes" id="UP001179952">
    <property type="component" value="Unassembled WGS sequence"/>
</dbReference>
<feature type="region of interest" description="Disordered" evidence="13">
    <location>
        <begin position="497"/>
        <end position="542"/>
    </location>
</feature>
<evidence type="ECO:0000256" key="8">
    <source>
        <dbReference type="ARBA" id="ARBA00022723"/>
    </source>
</evidence>
<feature type="compositionally biased region" description="Polar residues" evidence="13">
    <location>
        <begin position="419"/>
        <end position="432"/>
    </location>
</feature>
<name>A0AAV9BQL3_ACOGR</name>
<comment type="pathway">
    <text evidence="3">Protein modification; protein ubiquitination.</text>
</comment>
<comment type="catalytic activity">
    <reaction evidence="1">
        <text>S-ubiquitinyl-[E2 ubiquitin-conjugating enzyme]-L-cysteine + [acceptor protein]-L-lysine = [E2 ubiquitin-conjugating enzyme]-L-cysteine + N(6)-ubiquitinyl-[acceptor protein]-L-lysine.</text>
        <dbReference type="EC" id="2.3.2.27"/>
    </reaction>
</comment>
<keyword evidence="8" id="KW-0479">Metal-binding</keyword>
<feature type="compositionally biased region" description="Polar residues" evidence="13">
    <location>
        <begin position="508"/>
        <end position="523"/>
    </location>
</feature>
<evidence type="ECO:0000256" key="5">
    <source>
        <dbReference type="ARBA" id="ARBA00022490"/>
    </source>
</evidence>
<protein>
    <recommendedName>
        <fullName evidence="4">RING-type E3 ubiquitin transferase</fullName>
        <ecNumber evidence="4">2.3.2.27</ecNumber>
    </recommendedName>
</protein>
<comment type="similarity">
    <text evidence="11">Belongs to the ZNF598/HEL2 family.</text>
</comment>
<feature type="compositionally biased region" description="Basic residues" evidence="13">
    <location>
        <begin position="805"/>
        <end position="816"/>
    </location>
</feature>
<evidence type="ECO:0000256" key="12">
    <source>
        <dbReference type="PROSITE-ProRule" id="PRU00175"/>
    </source>
</evidence>
<evidence type="ECO:0000256" key="3">
    <source>
        <dbReference type="ARBA" id="ARBA00004906"/>
    </source>
</evidence>
<dbReference type="GO" id="GO:0072344">
    <property type="term" value="P:rescue of stalled ribosome"/>
    <property type="evidence" value="ECO:0007669"/>
    <property type="project" value="InterPro"/>
</dbReference>
<dbReference type="EC" id="2.3.2.27" evidence="4"/>
<evidence type="ECO:0000256" key="7">
    <source>
        <dbReference type="ARBA" id="ARBA00022679"/>
    </source>
</evidence>
<dbReference type="PANTHER" id="PTHR22938:SF19">
    <property type="entry name" value="RING-TYPE E3 UBIQUITIN TRANSFERASE"/>
    <property type="match status" value="1"/>
</dbReference>
<dbReference type="Pfam" id="PF23202">
    <property type="entry name" value="PAH_ZNF598"/>
    <property type="match status" value="1"/>
</dbReference>
<comment type="subcellular location">
    <subcellularLocation>
        <location evidence="2">Cytoplasm</location>
    </subcellularLocation>
</comment>
<reference evidence="15" key="2">
    <citation type="submission" date="2023-06" db="EMBL/GenBank/DDBJ databases">
        <authorList>
            <person name="Ma L."/>
            <person name="Liu K.-W."/>
            <person name="Li Z."/>
            <person name="Hsiao Y.-Y."/>
            <person name="Qi Y."/>
            <person name="Fu T."/>
            <person name="Tang G."/>
            <person name="Zhang D."/>
            <person name="Sun W.-H."/>
            <person name="Liu D.-K."/>
            <person name="Li Y."/>
            <person name="Chen G.-Z."/>
            <person name="Liu X.-D."/>
            <person name="Liao X.-Y."/>
            <person name="Jiang Y.-T."/>
            <person name="Yu X."/>
            <person name="Hao Y."/>
            <person name="Huang J."/>
            <person name="Zhao X.-W."/>
            <person name="Ke S."/>
            <person name="Chen Y.-Y."/>
            <person name="Wu W.-L."/>
            <person name="Hsu J.-L."/>
            <person name="Lin Y.-F."/>
            <person name="Huang M.-D."/>
            <person name="Li C.-Y."/>
            <person name="Huang L."/>
            <person name="Wang Z.-W."/>
            <person name="Zhao X."/>
            <person name="Zhong W.-Y."/>
            <person name="Peng D.-H."/>
            <person name="Ahmad S."/>
            <person name="Lan S."/>
            <person name="Zhang J.-S."/>
            <person name="Tsai W.-C."/>
            <person name="Van De Peer Y."/>
            <person name="Liu Z.-J."/>
        </authorList>
    </citation>
    <scope>NUCLEOTIDE SEQUENCE</scope>
    <source>
        <strain evidence="15">SCP</strain>
        <tissue evidence="15">Leaves</tissue>
    </source>
</reference>
<feature type="region of interest" description="Disordered" evidence="13">
    <location>
        <begin position="756"/>
        <end position="859"/>
    </location>
</feature>
<dbReference type="EMBL" id="JAUJYN010000002">
    <property type="protein sequence ID" value="KAK1278104.1"/>
    <property type="molecule type" value="Genomic_DNA"/>
</dbReference>
<keyword evidence="6" id="KW-0597">Phosphoprotein</keyword>
<evidence type="ECO:0000313" key="15">
    <source>
        <dbReference type="EMBL" id="KAK1278104.1"/>
    </source>
</evidence>
<dbReference type="PANTHER" id="PTHR22938">
    <property type="entry name" value="ZINC FINGER PROTEIN 598"/>
    <property type="match status" value="1"/>
</dbReference>
<evidence type="ECO:0000256" key="10">
    <source>
        <dbReference type="ARBA" id="ARBA00022833"/>
    </source>
</evidence>
<evidence type="ECO:0000256" key="11">
    <source>
        <dbReference type="ARBA" id="ARBA00035113"/>
    </source>
</evidence>
<feature type="region of interest" description="Disordered" evidence="13">
    <location>
        <begin position="308"/>
        <end position="328"/>
    </location>
</feature>
<dbReference type="PROSITE" id="PS50089">
    <property type="entry name" value="ZF_RING_2"/>
    <property type="match status" value="1"/>
</dbReference>
<proteinExistence type="inferred from homology"/>
<dbReference type="GO" id="GO:0061630">
    <property type="term" value="F:ubiquitin protein ligase activity"/>
    <property type="evidence" value="ECO:0007669"/>
    <property type="project" value="UniProtKB-EC"/>
</dbReference>
<dbReference type="Pfam" id="PF23230">
    <property type="entry name" value="zf-C2H2_13"/>
    <property type="match status" value="1"/>
</dbReference>
<feature type="compositionally biased region" description="Polar residues" evidence="13">
    <location>
        <begin position="778"/>
        <end position="804"/>
    </location>
</feature>
<dbReference type="InterPro" id="IPR001841">
    <property type="entry name" value="Znf_RING"/>
</dbReference>
<feature type="region of interest" description="Disordered" evidence="13">
    <location>
        <begin position="347"/>
        <end position="368"/>
    </location>
</feature>
<evidence type="ECO:0000256" key="9">
    <source>
        <dbReference type="ARBA" id="ARBA00022771"/>
    </source>
</evidence>
<evidence type="ECO:0000256" key="2">
    <source>
        <dbReference type="ARBA" id="ARBA00004496"/>
    </source>
</evidence>
<dbReference type="SMART" id="SM00355">
    <property type="entry name" value="ZnF_C2H2"/>
    <property type="match status" value="4"/>
</dbReference>
<dbReference type="GO" id="GO:0043022">
    <property type="term" value="F:ribosome binding"/>
    <property type="evidence" value="ECO:0007669"/>
    <property type="project" value="TreeGrafter"/>
</dbReference>
<dbReference type="InterPro" id="IPR041888">
    <property type="entry name" value="RING-HC_ZNF598/HEL2"/>
</dbReference>
<gene>
    <name evidence="15" type="ORF">QJS04_geneDACA015832</name>
</gene>
<dbReference type="GO" id="GO:0008270">
    <property type="term" value="F:zinc ion binding"/>
    <property type="evidence" value="ECO:0007669"/>
    <property type="project" value="UniProtKB-KW"/>
</dbReference>
<feature type="compositionally biased region" description="Polar residues" evidence="13">
    <location>
        <begin position="387"/>
        <end position="401"/>
    </location>
</feature>
<evidence type="ECO:0000256" key="6">
    <source>
        <dbReference type="ARBA" id="ARBA00022553"/>
    </source>
</evidence>
<dbReference type="GO" id="GO:0016567">
    <property type="term" value="P:protein ubiquitination"/>
    <property type="evidence" value="ECO:0007669"/>
    <property type="project" value="TreeGrafter"/>
</dbReference>
<feature type="domain" description="RING-type" evidence="14">
    <location>
        <begin position="5"/>
        <end position="46"/>
    </location>
</feature>
<feature type="compositionally biased region" description="Low complexity" evidence="13">
    <location>
        <begin position="475"/>
        <end position="484"/>
    </location>
</feature>
<feature type="compositionally biased region" description="Low complexity" evidence="13">
    <location>
        <begin position="453"/>
        <end position="466"/>
    </location>
</feature>
<dbReference type="InterPro" id="IPR057634">
    <property type="entry name" value="PAH_ZNF598/HEL2"/>
</dbReference>
<dbReference type="AlphaFoldDB" id="A0AAV9BQL3"/>
<evidence type="ECO:0000256" key="4">
    <source>
        <dbReference type="ARBA" id="ARBA00012483"/>
    </source>
</evidence>
<feature type="compositionally biased region" description="Basic and acidic residues" evidence="13">
    <location>
        <begin position="756"/>
        <end position="777"/>
    </location>
</feature>
<keyword evidence="16" id="KW-1185">Reference proteome</keyword>
<evidence type="ECO:0000256" key="13">
    <source>
        <dbReference type="SAM" id="MobiDB-lite"/>
    </source>
</evidence>
<evidence type="ECO:0000256" key="1">
    <source>
        <dbReference type="ARBA" id="ARBA00000900"/>
    </source>
</evidence>
<keyword evidence="5" id="KW-0963">Cytoplasm</keyword>
<feature type="region of interest" description="Disordered" evidence="13">
    <location>
        <begin position="387"/>
        <end position="485"/>
    </location>
</feature>
<feature type="compositionally biased region" description="Low complexity" evidence="13">
    <location>
        <begin position="497"/>
        <end position="507"/>
    </location>
</feature>
<dbReference type="InterPro" id="IPR056437">
    <property type="entry name" value="Znf-C2H2_ZNF598/HEL2"/>
</dbReference>
<keyword evidence="9 12" id="KW-0863">Zinc-finger</keyword>
<evidence type="ECO:0000259" key="14">
    <source>
        <dbReference type="PROSITE" id="PS50089"/>
    </source>
</evidence>
<evidence type="ECO:0000313" key="16">
    <source>
        <dbReference type="Proteomes" id="UP001179952"/>
    </source>
</evidence>
<sequence length="866" mass="95495">MDDTCAVCAETLEWVAYGACGHREVCSTCVVRLRFVLENRCCCICKTESPIVFVTKALGDYTRTINDFSVFPSNPKEERAGGYWYHEDTQAFFDDVDHFKMIKAMCKLSCSVCDRIEGEQQQQHQGCDGGGGVRKRQKFNNVEQLKGHLFHQHKLIMCNLCLEGRKVFICEQKLYTKPQLRQHISTGDSEVDGSESERGGFSGHPMCEFCKKPYYGDNELYMHMSVDHFTCHICQRRHPGQFDYYKNYDDLEIHFRREHFLCEDEACLAKKFIVFQSEADMKRHNAVEHGGHMSRSQRNAALQLPTSFTYRRSNEQEQHQRRRRFRLESSSDQLALAIQASFEMASANGTSHHTSSSTRRGPDSGEAGHADAVTVSAASLTLAPDSESQISLQAHGQSSRSDALHESTFPPLNDREPSETSPRYAQAISQGPLNLKRESFPPLPGASRTVVQRTITGSGRSTTSTIWRNKKGSGKKVSSSISASHIQARPTLSLGTALSSSVSASQSRPGTNQTPVMSSSSSHPKLKITQDDAASSSSSGSCYHGRIAQENGLASSSFASPSWNLIAKGKLNHSMSAPNLSDGGGSSSTSSTSTMVPGALRTDKQMLPGSNGQPLLGAEDVETANKTLVERMLQALGKDKDKFSAFKLISGEYRRGEINTLEYLAYVEQFGLSHLTIELARLCPDPQKQEELIDAYRANNSLLENGIGKATSSKSSKHLLKGKHCNVKETTEDSVIKTVRELQALNIKPQEGEVEVLSKDGYRSARGKDKSMQEVDSRSSNNQLANPSGQNGSVLTTVSNGQNKQQKRKTSKFHRARLGDGSMSSLLDHGRSNANQEEETSSNNVPEGAPTRGVWRNGAVKKLFLK</sequence>
<organism evidence="15 16">
    <name type="scientific">Acorus gramineus</name>
    <name type="common">Dwarf sweet flag</name>
    <dbReference type="NCBI Taxonomy" id="55184"/>
    <lineage>
        <taxon>Eukaryota</taxon>
        <taxon>Viridiplantae</taxon>
        <taxon>Streptophyta</taxon>
        <taxon>Embryophyta</taxon>
        <taxon>Tracheophyta</taxon>
        <taxon>Spermatophyta</taxon>
        <taxon>Magnoliopsida</taxon>
        <taxon>Liliopsida</taxon>
        <taxon>Acoraceae</taxon>
        <taxon>Acorus</taxon>
    </lineage>
</organism>
<comment type="caution">
    <text evidence="15">The sequence shown here is derived from an EMBL/GenBank/DDBJ whole genome shotgun (WGS) entry which is preliminary data.</text>
</comment>
<dbReference type="GO" id="GO:0005737">
    <property type="term" value="C:cytoplasm"/>
    <property type="evidence" value="ECO:0007669"/>
    <property type="project" value="UniProtKB-SubCell"/>
</dbReference>